<feature type="region of interest" description="Disordered" evidence="1">
    <location>
        <begin position="73"/>
        <end position="127"/>
    </location>
</feature>
<evidence type="ECO:0000313" key="3">
    <source>
        <dbReference type="Proteomes" id="UP000314294"/>
    </source>
</evidence>
<feature type="compositionally biased region" description="Basic and acidic residues" evidence="1">
    <location>
        <begin position="93"/>
        <end position="127"/>
    </location>
</feature>
<proteinExistence type="predicted"/>
<keyword evidence="3" id="KW-1185">Reference proteome</keyword>
<comment type="caution">
    <text evidence="2">The sequence shown here is derived from an EMBL/GenBank/DDBJ whole genome shotgun (WGS) entry which is preliminary data.</text>
</comment>
<dbReference type="EMBL" id="SRLO01000116">
    <property type="protein sequence ID" value="TNN74252.1"/>
    <property type="molecule type" value="Genomic_DNA"/>
</dbReference>
<sequence>MVGVYRNLKPTSRFGRCCRSEPGGMGRKLLSHSSAPAATGVRGLRWDRGNMPAPALRTLLPIWQHAGLTTAPLHLHQRPTRPDNEVTVSLPEPKQRDGERGRGREGDARREGREEREGTREGHINKL</sequence>
<name>A0A4Z2IA27_9TELE</name>
<gene>
    <name evidence="2" type="ORF">EYF80_015495</name>
</gene>
<dbReference type="AlphaFoldDB" id="A0A4Z2IA27"/>
<dbReference type="Proteomes" id="UP000314294">
    <property type="component" value="Unassembled WGS sequence"/>
</dbReference>
<reference evidence="2 3" key="1">
    <citation type="submission" date="2019-03" db="EMBL/GenBank/DDBJ databases">
        <title>First draft genome of Liparis tanakae, snailfish: a comprehensive survey of snailfish specific genes.</title>
        <authorList>
            <person name="Kim W."/>
            <person name="Song I."/>
            <person name="Jeong J.-H."/>
            <person name="Kim D."/>
            <person name="Kim S."/>
            <person name="Ryu S."/>
            <person name="Song J.Y."/>
            <person name="Lee S.K."/>
        </authorList>
    </citation>
    <scope>NUCLEOTIDE SEQUENCE [LARGE SCALE GENOMIC DNA]</scope>
    <source>
        <tissue evidence="2">Muscle</tissue>
    </source>
</reference>
<organism evidence="2 3">
    <name type="scientific">Liparis tanakae</name>
    <name type="common">Tanaka's snailfish</name>
    <dbReference type="NCBI Taxonomy" id="230148"/>
    <lineage>
        <taxon>Eukaryota</taxon>
        <taxon>Metazoa</taxon>
        <taxon>Chordata</taxon>
        <taxon>Craniata</taxon>
        <taxon>Vertebrata</taxon>
        <taxon>Euteleostomi</taxon>
        <taxon>Actinopterygii</taxon>
        <taxon>Neopterygii</taxon>
        <taxon>Teleostei</taxon>
        <taxon>Neoteleostei</taxon>
        <taxon>Acanthomorphata</taxon>
        <taxon>Eupercaria</taxon>
        <taxon>Perciformes</taxon>
        <taxon>Cottioidei</taxon>
        <taxon>Cottales</taxon>
        <taxon>Liparidae</taxon>
        <taxon>Liparis</taxon>
    </lineage>
</organism>
<evidence type="ECO:0000256" key="1">
    <source>
        <dbReference type="SAM" id="MobiDB-lite"/>
    </source>
</evidence>
<accession>A0A4Z2IA27</accession>
<protein>
    <submittedName>
        <fullName evidence="2">Uncharacterized protein</fullName>
    </submittedName>
</protein>
<evidence type="ECO:0000313" key="2">
    <source>
        <dbReference type="EMBL" id="TNN74252.1"/>
    </source>
</evidence>